<comment type="caution">
    <text evidence="2">The sequence shown here is derived from an EMBL/GenBank/DDBJ whole genome shotgun (WGS) entry which is preliminary data.</text>
</comment>
<feature type="signal peptide" evidence="1">
    <location>
        <begin position="1"/>
        <end position="16"/>
    </location>
</feature>
<name>A0A0V1J9F2_TRIPS</name>
<accession>A0A0V1J9F2</accession>
<reference evidence="2 3" key="1">
    <citation type="submission" date="2015-01" db="EMBL/GenBank/DDBJ databases">
        <title>Evolution of Trichinella species and genotypes.</title>
        <authorList>
            <person name="Korhonen P.K."/>
            <person name="Edoardo P."/>
            <person name="Giuseppe L.R."/>
            <person name="Gasser R.B."/>
        </authorList>
    </citation>
    <scope>NUCLEOTIDE SEQUENCE [LARGE SCALE GENOMIC DNA]</scope>
    <source>
        <strain evidence="2">ISS176</strain>
    </source>
</reference>
<evidence type="ECO:0008006" key="4">
    <source>
        <dbReference type="Google" id="ProtNLM"/>
    </source>
</evidence>
<gene>
    <name evidence="2" type="ORF">T4C_9174</name>
</gene>
<dbReference type="Proteomes" id="UP000054826">
    <property type="component" value="Unassembled WGS sequence"/>
</dbReference>
<protein>
    <recommendedName>
        <fullName evidence="4">Secreted protein</fullName>
    </recommendedName>
</protein>
<keyword evidence="1" id="KW-0732">Signal</keyword>
<feature type="chain" id="PRO_5006880385" description="Secreted protein" evidence="1">
    <location>
        <begin position="17"/>
        <end position="66"/>
    </location>
</feature>
<dbReference type="AlphaFoldDB" id="A0A0V1J9F2"/>
<sequence>MELAYLFVSFVHLASSARLSNEKRFWHTIWEFRLKSSLANVHDLNIKRDDDVCDTKVEWGMNVAFH</sequence>
<dbReference type="EMBL" id="JYDV01000118">
    <property type="protein sequence ID" value="KRZ31569.1"/>
    <property type="molecule type" value="Genomic_DNA"/>
</dbReference>
<proteinExistence type="predicted"/>
<evidence type="ECO:0000256" key="1">
    <source>
        <dbReference type="SAM" id="SignalP"/>
    </source>
</evidence>
<evidence type="ECO:0000313" key="2">
    <source>
        <dbReference type="EMBL" id="KRZ31569.1"/>
    </source>
</evidence>
<evidence type="ECO:0000313" key="3">
    <source>
        <dbReference type="Proteomes" id="UP000054826"/>
    </source>
</evidence>
<organism evidence="2 3">
    <name type="scientific">Trichinella pseudospiralis</name>
    <name type="common">Parasitic roundworm</name>
    <dbReference type="NCBI Taxonomy" id="6337"/>
    <lineage>
        <taxon>Eukaryota</taxon>
        <taxon>Metazoa</taxon>
        <taxon>Ecdysozoa</taxon>
        <taxon>Nematoda</taxon>
        <taxon>Enoplea</taxon>
        <taxon>Dorylaimia</taxon>
        <taxon>Trichinellida</taxon>
        <taxon>Trichinellidae</taxon>
        <taxon>Trichinella</taxon>
    </lineage>
</organism>